<dbReference type="PANTHER" id="PTHR23514">
    <property type="entry name" value="BYPASS OF STOP CODON PROTEIN 6"/>
    <property type="match status" value="1"/>
</dbReference>
<evidence type="ECO:0000313" key="7">
    <source>
        <dbReference type="EMBL" id="MFB9682927.1"/>
    </source>
</evidence>
<feature type="transmembrane region" description="Helical" evidence="6">
    <location>
        <begin position="6"/>
        <end position="27"/>
    </location>
</feature>
<dbReference type="InterPro" id="IPR051788">
    <property type="entry name" value="MFS_Transporter"/>
</dbReference>
<keyword evidence="4 6" id="KW-0472">Membrane</keyword>
<evidence type="ECO:0000313" key="8">
    <source>
        <dbReference type="Proteomes" id="UP001589535"/>
    </source>
</evidence>
<feature type="region of interest" description="Disordered" evidence="5">
    <location>
        <begin position="201"/>
        <end position="266"/>
    </location>
</feature>
<dbReference type="InterPro" id="IPR036259">
    <property type="entry name" value="MFS_trans_sf"/>
</dbReference>
<dbReference type="RefSeq" id="WP_378188946.1">
    <property type="nucleotide sequence ID" value="NZ_JBHMBK010000001.1"/>
</dbReference>
<reference evidence="7 8" key="1">
    <citation type="submission" date="2024-09" db="EMBL/GenBank/DDBJ databases">
        <authorList>
            <person name="Sun Q."/>
            <person name="Mori K."/>
        </authorList>
    </citation>
    <scope>NUCLEOTIDE SEQUENCE [LARGE SCALE GENOMIC DNA]</scope>
    <source>
        <strain evidence="7 8">JCM 13852</strain>
    </source>
</reference>
<evidence type="ECO:0000256" key="3">
    <source>
        <dbReference type="ARBA" id="ARBA00022989"/>
    </source>
</evidence>
<feature type="transmembrane region" description="Helical" evidence="6">
    <location>
        <begin position="146"/>
        <end position="170"/>
    </location>
</feature>
<feature type="transmembrane region" description="Helical" evidence="6">
    <location>
        <begin position="118"/>
        <end position="140"/>
    </location>
</feature>
<protein>
    <recommendedName>
        <fullName evidence="9">Major Facilitator Superfamily protein</fullName>
    </recommendedName>
</protein>
<evidence type="ECO:0000256" key="5">
    <source>
        <dbReference type="SAM" id="MobiDB-lite"/>
    </source>
</evidence>
<evidence type="ECO:0000256" key="6">
    <source>
        <dbReference type="SAM" id="Phobius"/>
    </source>
</evidence>
<gene>
    <name evidence="7" type="ORF">ACFFTO_01940</name>
</gene>
<dbReference type="Gene3D" id="1.20.1250.20">
    <property type="entry name" value="MFS general substrate transporter like domains"/>
    <property type="match status" value="1"/>
</dbReference>
<evidence type="ECO:0000256" key="4">
    <source>
        <dbReference type="ARBA" id="ARBA00023136"/>
    </source>
</evidence>
<feature type="transmembrane region" description="Helical" evidence="6">
    <location>
        <begin position="89"/>
        <end position="106"/>
    </location>
</feature>
<comment type="subcellular location">
    <subcellularLocation>
        <location evidence="1">Membrane</location>
        <topology evidence="1">Multi-pass membrane protein</topology>
    </subcellularLocation>
</comment>
<name>A0ABV5TUZ0_9PSEU</name>
<comment type="caution">
    <text evidence="7">The sequence shown here is derived from an EMBL/GenBank/DDBJ whole genome shotgun (WGS) entry which is preliminary data.</text>
</comment>
<evidence type="ECO:0000256" key="2">
    <source>
        <dbReference type="ARBA" id="ARBA00022692"/>
    </source>
</evidence>
<organism evidence="7 8">
    <name type="scientific">Amycolatopsis plumensis</name>
    <dbReference type="NCBI Taxonomy" id="236508"/>
    <lineage>
        <taxon>Bacteria</taxon>
        <taxon>Bacillati</taxon>
        <taxon>Actinomycetota</taxon>
        <taxon>Actinomycetes</taxon>
        <taxon>Pseudonocardiales</taxon>
        <taxon>Pseudonocardiaceae</taxon>
        <taxon>Amycolatopsis</taxon>
    </lineage>
</organism>
<dbReference type="SUPFAM" id="SSF103473">
    <property type="entry name" value="MFS general substrate transporter"/>
    <property type="match status" value="1"/>
</dbReference>
<proteinExistence type="predicted"/>
<sequence length="266" mass="27601">MTAIRAGVPLAVHFAAIAAVLCVLTLVAGRHALPDRWTASRRAPGARAGLFSGWTRAVLVLGGLGAAGALCEGTVSSWCGVFLHEQRGAVPAIASLGYFVFVLAQTGTRMFGDRAHRLLGPVALLRWSMAATVAGVLLVVLSPDPWTGLAGFALQGCGLAVVIPITAGAVGREHEPRHRPLLHPAPGRRARRARVVRLAGPDAGRRHGAGPARGAAGPDRGALVGRRHRAGRCHPGGIGGAAARGLTPRRKTISPPRRSPACWRPC</sequence>
<dbReference type="PANTHER" id="PTHR23514:SF13">
    <property type="entry name" value="INNER MEMBRANE PROTEIN YBJJ"/>
    <property type="match status" value="1"/>
</dbReference>
<dbReference type="EMBL" id="JBHMBK010000001">
    <property type="protein sequence ID" value="MFB9682927.1"/>
    <property type="molecule type" value="Genomic_DNA"/>
</dbReference>
<keyword evidence="8" id="KW-1185">Reference proteome</keyword>
<dbReference type="Proteomes" id="UP001589535">
    <property type="component" value="Unassembled WGS sequence"/>
</dbReference>
<keyword evidence="3 6" id="KW-1133">Transmembrane helix</keyword>
<keyword evidence="2 6" id="KW-0812">Transmembrane</keyword>
<evidence type="ECO:0008006" key="9">
    <source>
        <dbReference type="Google" id="ProtNLM"/>
    </source>
</evidence>
<evidence type="ECO:0000256" key="1">
    <source>
        <dbReference type="ARBA" id="ARBA00004141"/>
    </source>
</evidence>
<accession>A0ABV5TUZ0</accession>
<feature type="compositionally biased region" description="Low complexity" evidence="5">
    <location>
        <begin position="209"/>
        <end position="222"/>
    </location>
</feature>